<keyword evidence="1" id="KW-0472">Membrane</keyword>
<evidence type="ECO:0008006" key="4">
    <source>
        <dbReference type="Google" id="ProtNLM"/>
    </source>
</evidence>
<dbReference type="EMBL" id="CABWLR010000002">
    <property type="protein sequence ID" value="VXB43124.1"/>
    <property type="molecule type" value="Genomic_DNA"/>
</dbReference>
<protein>
    <recommendedName>
        <fullName evidence="4">Glycine zipper family protein</fullName>
    </recommendedName>
</protein>
<gene>
    <name evidence="2" type="ORF">MARI151_20584</name>
</gene>
<evidence type="ECO:0000313" key="3">
    <source>
        <dbReference type="Proteomes" id="UP000430202"/>
    </source>
</evidence>
<accession>A0A653QKC5</accession>
<dbReference type="Proteomes" id="UP000430202">
    <property type="component" value="Unassembled WGS sequence"/>
</dbReference>
<evidence type="ECO:0000313" key="2">
    <source>
        <dbReference type="EMBL" id="VXB43124.1"/>
    </source>
</evidence>
<name>A0A653QKC5_9FLAO</name>
<keyword evidence="1" id="KW-1133">Transmembrane helix</keyword>
<feature type="transmembrane region" description="Helical" evidence="1">
    <location>
        <begin position="26"/>
        <end position="48"/>
    </location>
</feature>
<evidence type="ECO:0000256" key="1">
    <source>
        <dbReference type="SAM" id="Phobius"/>
    </source>
</evidence>
<keyword evidence="1" id="KW-0812">Transmembrane</keyword>
<sequence length="58" mass="5840">MKKKLTLGLLFGAGIGLITGILTNAIAIGLVLGAGVGLVLGAALGTGVKKMMRNKKYN</sequence>
<organism evidence="2 3">
    <name type="scientific">Maribacter litoralis</name>
    <dbReference type="NCBI Taxonomy" id="2059726"/>
    <lineage>
        <taxon>Bacteria</taxon>
        <taxon>Pseudomonadati</taxon>
        <taxon>Bacteroidota</taxon>
        <taxon>Flavobacteriia</taxon>
        <taxon>Flavobacteriales</taxon>
        <taxon>Flavobacteriaceae</taxon>
        <taxon>Maribacter</taxon>
    </lineage>
</organism>
<proteinExistence type="predicted"/>
<dbReference type="AlphaFoldDB" id="A0A653QKC5"/>
<dbReference type="RefSeq" id="WP_201304107.1">
    <property type="nucleotide sequence ID" value="NZ_JBNPYH010000002.1"/>
</dbReference>
<keyword evidence="3" id="KW-1185">Reference proteome</keyword>
<reference evidence="2 3" key="1">
    <citation type="submission" date="2019-10" db="EMBL/GenBank/DDBJ databases">
        <authorList>
            <person name="Karimi E."/>
        </authorList>
    </citation>
    <scope>NUCLEOTIDE SEQUENCE [LARGE SCALE GENOMIC DNA]</scope>
    <source>
        <strain evidence="2">Maribacter sp. 151</strain>
    </source>
</reference>